<dbReference type="Proteomes" id="UP000327013">
    <property type="component" value="Unassembled WGS sequence"/>
</dbReference>
<gene>
    <name evidence="1" type="ORF">FH972_022031</name>
</gene>
<protein>
    <submittedName>
        <fullName evidence="1">Uncharacterized protein</fullName>
    </submittedName>
</protein>
<dbReference type="AlphaFoldDB" id="A0A5N6KR25"/>
<proteinExistence type="predicted"/>
<dbReference type="EMBL" id="VIBQ01000010">
    <property type="protein sequence ID" value="KAB8339095.1"/>
    <property type="molecule type" value="Genomic_DNA"/>
</dbReference>
<evidence type="ECO:0000313" key="2">
    <source>
        <dbReference type="Proteomes" id="UP000327013"/>
    </source>
</evidence>
<organism evidence="1 2">
    <name type="scientific">Carpinus fangiana</name>
    <dbReference type="NCBI Taxonomy" id="176857"/>
    <lineage>
        <taxon>Eukaryota</taxon>
        <taxon>Viridiplantae</taxon>
        <taxon>Streptophyta</taxon>
        <taxon>Embryophyta</taxon>
        <taxon>Tracheophyta</taxon>
        <taxon>Spermatophyta</taxon>
        <taxon>Magnoliopsida</taxon>
        <taxon>eudicotyledons</taxon>
        <taxon>Gunneridae</taxon>
        <taxon>Pentapetalae</taxon>
        <taxon>rosids</taxon>
        <taxon>fabids</taxon>
        <taxon>Fagales</taxon>
        <taxon>Betulaceae</taxon>
        <taxon>Carpinus</taxon>
    </lineage>
</organism>
<reference evidence="1 2" key="1">
    <citation type="submission" date="2019-06" db="EMBL/GenBank/DDBJ databases">
        <title>A chromosomal-level reference genome of Carpinus fangiana (Coryloideae, Betulaceae).</title>
        <authorList>
            <person name="Yang X."/>
            <person name="Wang Z."/>
            <person name="Zhang L."/>
            <person name="Hao G."/>
            <person name="Liu J."/>
            <person name="Yang Y."/>
        </authorList>
    </citation>
    <scope>NUCLEOTIDE SEQUENCE [LARGE SCALE GENOMIC DNA]</scope>
    <source>
        <strain evidence="1">Cfa_2016G</strain>
        <tissue evidence="1">Leaf</tissue>
    </source>
</reference>
<evidence type="ECO:0000313" key="1">
    <source>
        <dbReference type="EMBL" id="KAB8339095.1"/>
    </source>
</evidence>
<comment type="caution">
    <text evidence="1">The sequence shown here is derived from an EMBL/GenBank/DDBJ whole genome shotgun (WGS) entry which is preliminary data.</text>
</comment>
<sequence>MAVSLDAIGGFVVPRASSCMLVWYASGLSLVKPFQPPSSKSCTRTRVICSAVHTRLSGGTPTWQDCDPSDRGPMISLSLTMSYAKGTVMYKEFECDGEIEVVTVTTKSAAFTEHFLQRGYRIREPSVAQMPIQPLPVTAWHHVAEKNNMVAVSADGLVLHAVEGRVRGGVLGGEGGVGGGGGGVEEGEVFGEGGGGRGWVGDVVGGGDVGFMVRGGEVAVEEA</sequence>
<name>A0A5N6KR25_9ROSI</name>
<accession>A0A5N6KR25</accession>
<keyword evidence="2" id="KW-1185">Reference proteome</keyword>